<dbReference type="NCBIfam" id="TIGR00172">
    <property type="entry name" value="maf"/>
    <property type="match status" value="1"/>
</dbReference>
<comment type="cofactor">
    <cofactor evidence="1 4">
        <name>a divalent metal cation</name>
        <dbReference type="ChEBI" id="CHEBI:60240"/>
    </cofactor>
</comment>
<dbReference type="SUPFAM" id="SSF52972">
    <property type="entry name" value="ITPase-like"/>
    <property type="match status" value="1"/>
</dbReference>
<dbReference type="EC" id="3.6.1.9" evidence="4"/>
<feature type="active site" description="Proton acceptor" evidence="4">
    <location>
        <position position="81"/>
    </location>
</feature>
<organism evidence="5 6">
    <name type="scientific">Segatella copri</name>
    <dbReference type="NCBI Taxonomy" id="165179"/>
    <lineage>
        <taxon>Bacteria</taxon>
        <taxon>Pseudomonadati</taxon>
        <taxon>Bacteroidota</taxon>
        <taxon>Bacteroidia</taxon>
        <taxon>Bacteroidales</taxon>
        <taxon>Prevotellaceae</taxon>
        <taxon>Segatella</taxon>
    </lineage>
</organism>
<dbReference type="InterPro" id="IPR029001">
    <property type="entry name" value="ITPase-like_fam"/>
</dbReference>
<feature type="site" description="Important for substrate specificity" evidence="4">
    <location>
        <position position="175"/>
    </location>
</feature>
<reference evidence="5 6" key="1">
    <citation type="submission" date="2018-08" db="EMBL/GenBank/DDBJ databases">
        <title>A genome reference for cultivated species of the human gut microbiota.</title>
        <authorList>
            <person name="Zou Y."/>
            <person name="Xue W."/>
            <person name="Luo G."/>
        </authorList>
    </citation>
    <scope>NUCLEOTIDE SEQUENCE [LARGE SCALE GENOMIC DNA]</scope>
    <source>
        <strain evidence="5 6">AF22-1</strain>
    </source>
</reference>
<dbReference type="GO" id="GO:0005737">
    <property type="term" value="C:cytoplasm"/>
    <property type="evidence" value="ECO:0007669"/>
    <property type="project" value="UniProtKB-SubCell"/>
</dbReference>
<sequence>MYKIILASNSPRRKELLAGLDIPFEVKVISGIDESYPADLDAYQVAEFICKKKAKAYRPLLNGNNSVGELDESETLILTADTVVIAPTAGEQNDLEGKGVILGKPRDAEDARRMLKMLSGKTHHVVTGVCLTTQHKQRSFSVTTEVTFKPLSDDEISYYINHYQPFDKAGAYGIQEWIGYIGCTGLKGSYFNVMGLPVQRIYEELRRI</sequence>
<dbReference type="PIRSF" id="PIRSF006305">
    <property type="entry name" value="Maf"/>
    <property type="match status" value="1"/>
</dbReference>
<dbReference type="GO" id="GO:0009117">
    <property type="term" value="P:nucleotide metabolic process"/>
    <property type="evidence" value="ECO:0007669"/>
    <property type="project" value="UniProtKB-KW"/>
</dbReference>
<comment type="similarity">
    <text evidence="4">Belongs to the Maf family. YhdE subfamily.</text>
</comment>
<dbReference type="Proteomes" id="UP000286113">
    <property type="component" value="Unassembled WGS sequence"/>
</dbReference>
<comment type="caution">
    <text evidence="4">Lacks conserved residue(s) required for the propagation of feature annotation.</text>
</comment>
<dbReference type="CDD" id="cd00555">
    <property type="entry name" value="Maf"/>
    <property type="match status" value="1"/>
</dbReference>
<evidence type="ECO:0000313" key="5">
    <source>
        <dbReference type="EMBL" id="RGS48322.1"/>
    </source>
</evidence>
<proteinExistence type="inferred from homology"/>
<feature type="site" description="Important for substrate specificity" evidence="4">
    <location>
        <position position="82"/>
    </location>
</feature>
<evidence type="ECO:0000256" key="1">
    <source>
        <dbReference type="ARBA" id="ARBA00001968"/>
    </source>
</evidence>
<dbReference type="AlphaFoldDB" id="A0AA92TN40"/>
<dbReference type="Gene3D" id="3.90.950.10">
    <property type="match status" value="1"/>
</dbReference>
<evidence type="ECO:0000256" key="4">
    <source>
        <dbReference type="HAMAP-Rule" id="MF_00528"/>
    </source>
</evidence>
<keyword evidence="4" id="KW-0963">Cytoplasm</keyword>
<keyword evidence="2 4" id="KW-0378">Hydrolase</keyword>
<dbReference type="GO" id="GO:0047429">
    <property type="term" value="F:nucleoside triphosphate diphosphatase activity"/>
    <property type="evidence" value="ECO:0007669"/>
    <property type="project" value="UniProtKB-EC"/>
</dbReference>
<evidence type="ECO:0000313" key="6">
    <source>
        <dbReference type="Proteomes" id="UP000286113"/>
    </source>
</evidence>
<name>A0AA92TN40_9BACT</name>
<feature type="site" description="Important for substrate specificity" evidence="4">
    <location>
        <position position="12"/>
    </location>
</feature>
<protein>
    <recommendedName>
        <fullName evidence="4">dTTP/UTP pyrophosphatase</fullName>
        <shortName evidence="4">dTTPase/UTPase</shortName>
        <ecNumber evidence="4">3.6.1.9</ecNumber>
    </recommendedName>
    <alternativeName>
        <fullName evidence="4">Nucleoside triphosphate pyrophosphatase</fullName>
    </alternativeName>
    <alternativeName>
        <fullName evidence="4">Nucleotide pyrophosphatase</fullName>
        <shortName evidence="4">Nucleotide PPase</shortName>
    </alternativeName>
</protein>
<comment type="caution">
    <text evidence="5">The sequence shown here is derived from an EMBL/GenBank/DDBJ whole genome shotgun (WGS) entry which is preliminary data.</text>
</comment>
<evidence type="ECO:0000256" key="3">
    <source>
        <dbReference type="ARBA" id="ARBA00023080"/>
    </source>
</evidence>
<accession>A0AA92TN40</accession>
<dbReference type="PANTHER" id="PTHR43213">
    <property type="entry name" value="BIFUNCTIONAL DTTP/UTP PYROPHOSPHATASE/METHYLTRANSFERASE PROTEIN-RELATED"/>
    <property type="match status" value="1"/>
</dbReference>
<comment type="catalytic activity">
    <reaction evidence="4">
        <text>dTTP + H2O = dTMP + diphosphate + H(+)</text>
        <dbReference type="Rhea" id="RHEA:28534"/>
        <dbReference type="ChEBI" id="CHEBI:15377"/>
        <dbReference type="ChEBI" id="CHEBI:15378"/>
        <dbReference type="ChEBI" id="CHEBI:33019"/>
        <dbReference type="ChEBI" id="CHEBI:37568"/>
        <dbReference type="ChEBI" id="CHEBI:63528"/>
        <dbReference type="EC" id="3.6.1.9"/>
    </reaction>
</comment>
<gene>
    <name evidence="5" type="primary">maf</name>
    <name evidence="5" type="ORF">DWX90_03725</name>
</gene>
<keyword evidence="3 4" id="KW-0546">Nucleotide metabolism</keyword>
<dbReference type="Pfam" id="PF02545">
    <property type="entry name" value="Maf"/>
    <property type="match status" value="1"/>
</dbReference>
<dbReference type="InterPro" id="IPR003697">
    <property type="entry name" value="Maf-like"/>
</dbReference>
<comment type="subcellular location">
    <subcellularLocation>
        <location evidence="4">Cytoplasm</location>
    </subcellularLocation>
</comment>
<comment type="catalytic activity">
    <reaction evidence="4">
        <text>UTP + H2O = UMP + diphosphate + H(+)</text>
        <dbReference type="Rhea" id="RHEA:29395"/>
        <dbReference type="ChEBI" id="CHEBI:15377"/>
        <dbReference type="ChEBI" id="CHEBI:15378"/>
        <dbReference type="ChEBI" id="CHEBI:33019"/>
        <dbReference type="ChEBI" id="CHEBI:46398"/>
        <dbReference type="ChEBI" id="CHEBI:57865"/>
        <dbReference type="EC" id="3.6.1.9"/>
    </reaction>
</comment>
<dbReference type="PANTHER" id="PTHR43213:SF5">
    <property type="entry name" value="BIFUNCTIONAL DTTP_UTP PYROPHOSPHATASE_METHYLTRANSFERASE PROTEIN-RELATED"/>
    <property type="match status" value="1"/>
</dbReference>
<comment type="function">
    <text evidence="4">Nucleoside triphosphate pyrophosphatase that hydrolyzes dTTP and UTP. May have a dual role in cell division arrest and in preventing the incorporation of modified nucleotides into cellular nucleic acids.</text>
</comment>
<dbReference type="HAMAP" id="MF_00528">
    <property type="entry name" value="Maf"/>
    <property type="match status" value="1"/>
</dbReference>
<evidence type="ECO:0000256" key="2">
    <source>
        <dbReference type="ARBA" id="ARBA00022801"/>
    </source>
</evidence>
<dbReference type="EMBL" id="QRVN01000004">
    <property type="protein sequence ID" value="RGS48322.1"/>
    <property type="molecule type" value="Genomic_DNA"/>
</dbReference>